<dbReference type="Gene3D" id="3.40.50.300">
    <property type="entry name" value="P-loop containing nucleotide triphosphate hydrolases"/>
    <property type="match status" value="1"/>
</dbReference>
<dbReference type="HAMAP" id="MF_01179">
    <property type="entry name" value="SulA"/>
    <property type="match status" value="1"/>
</dbReference>
<feature type="region of interest" description="FtsZ binding" evidence="6">
    <location>
        <begin position="103"/>
        <end position="109"/>
    </location>
</feature>
<sequence length="164" mass="18514">MQTQLIRTTSVCHASSPAHSTVTTANSGGFISEIVYSDGHTLLTPLLLPLLQQLGAQSRWLLWLSPQQKLSRLWLQQAGLPLEKMVELYRVKSISIVDAMERALMTGNYSAVLCWLDNELDNEQKVRLQNAALHGNTYGFILRSEEKTIVRHFSTLRIHSGLYH</sequence>
<dbReference type="PANTHER" id="PTHR35369:SF4">
    <property type="entry name" value="CELL DIVISION INHIBITOR SULA"/>
    <property type="match status" value="1"/>
</dbReference>
<reference evidence="7 8" key="1">
    <citation type="submission" date="2022-12" db="EMBL/GenBank/DDBJ databases">
        <title>Complete genome sequencing of Dickeya lacustris type strain LMG30899.</title>
        <authorList>
            <person name="Dobhal S."/>
            <person name="Arizala D."/>
            <person name="Arif M."/>
        </authorList>
    </citation>
    <scope>NUCLEOTIDE SEQUENCE [LARGE SCALE GENOMIC DNA]</scope>
    <source>
        <strain evidence="7 8">LMG30899</strain>
    </source>
</reference>
<keyword evidence="5 6" id="KW-0131">Cell cycle</keyword>
<protein>
    <recommendedName>
        <fullName evidence="6">Cell division inhibitor SulA</fullName>
    </recommendedName>
</protein>
<comment type="subunit">
    <text evidence="6">Interacts with FtsZ.</text>
</comment>
<feature type="region of interest" description="Lon protease binding" evidence="6">
    <location>
        <begin position="157"/>
        <end position="164"/>
    </location>
</feature>
<keyword evidence="1 6" id="KW-0132">Cell division</keyword>
<comment type="PTM">
    <text evidence="6">Is rapidly cleaved and degraded by the Lon protease once DNA damage is repaired.</text>
</comment>
<dbReference type="PANTHER" id="PTHR35369">
    <property type="entry name" value="BLR3025 PROTEIN-RELATED"/>
    <property type="match status" value="1"/>
</dbReference>
<evidence type="ECO:0000256" key="6">
    <source>
        <dbReference type="HAMAP-Rule" id="MF_01179"/>
    </source>
</evidence>
<keyword evidence="3 6" id="KW-0717">Septation</keyword>
<evidence type="ECO:0000256" key="1">
    <source>
        <dbReference type="ARBA" id="ARBA00022618"/>
    </source>
</evidence>
<dbReference type="InterPro" id="IPR004596">
    <property type="entry name" value="Cell_div_suppressor_SulA"/>
</dbReference>
<evidence type="ECO:0000256" key="2">
    <source>
        <dbReference type="ARBA" id="ARBA00022763"/>
    </source>
</evidence>
<dbReference type="RefSeq" id="WP_125260254.1">
    <property type="nucleotide sequence ID" value="NZ_CP114280.1"/>
</dbReference>
<gene>
    <name evidence="6 7" type="primary">sulA</name>
    <name evidence="7" type="ORF">O1Q98_06140</name>
</gene>
<dbReference type="Pfam" id="PF03846">
    <property type="entry name" value="SulA"/>
    <property type="match status" value="1"/>
</dbReference>
<dbReference type="EMBL" id="CP114280">
    <property type="protein sequence ID" value="WFN56833.1"/>
    <property type="molecule type" value="Genomic_DNA"/>
</dbReference>
<dbReference type="InterPro" id="IPR050356">
    <property type="entry name" value="SulA_CellDiv_inhibitor"/>
</dbReference>
<keyword evidence="8" id="KW-1185">Reference proteome</keyword>
<dbReference type="NCBIfam" id="TIGR00623">
    <property type="entry name" value="SOS_SulA_coli"/>
    <property type="match status" value="1"/>
</dbReference>
<proteinExistence type="evidence at transcript level"/>
<comment type="induction">
    <text evidence="6">By DNA damage, as part of the SOS response.</text>
</comment>
<dbReference type="Proteomes" id="UP001219630">
    <property type="component" value="Chromosome"/>
</dbReference>
<keyword evidence="4 6" id="KW-0742">SOS response</keyword>
<dbReference type="InterPro" id="IPR027417">
    <property type="entry name" value="P-loop_NTPase"/>
</dbReference>
<dbReference type="PIRSF" id="PIRSF003093">
    <property type="entry name" value="SulA"/>
    <property type="match status" value="1"/>
</dbReference>
<evidence type="ECO:0000256" key="3">
    <source>
        <dbReference type="ARBA" id="ARBA00023210"/>
    </source>
</evidence>
<dbReference type="NCBIfam" id="NF007892">
    <property type="entry name" value="PRK10595.1"/>
    <property type="match status" value="1"/>
</dbReference>
<comment type="function">
    <text evidence="6">Component of the SOS system and an inhibitor of cell division. Accumulation of SulA causes rapid cessation of cell division and the appearance of long, non-septate filaments. In the presence of GTP, binds a polymerization-competent form of FtsZ in a 1:1 ratio, thus inhibiting FtsZ polymerization and therefore preventing it from participating in the assembly of the Z ring. This mechanism prevents the premature segregation of damaged DNA to daughter cells during cell division.</text>
</comment>
<organism evidence="7 8">
    <name type="scientific">Dickeya lacustris</name>
    <dbReference type="NCBI Taxonomy" id="2259638"/>
    <lineage>
        <taxon>Bacteria</taxon>
        <taxon>Pseudomonadati</taxon>
        <taxon>Pseudomonadota</taxon>
        <taxon>Gammaproteobacteria</taxon>
        <taxon>Enterobacterales</taxon>
        <taxon>Pectobacteriaceae</taxon>
        <taxon>Dickeya</taxon>
    </lineage>
</organism>
<dbReference type="SUPFAM" id="SSF52540">
    <property type="entry name" value="P-loop containing nucleoside triphosphate hydrolases"/>
    <property type="match status" value="1"/>
</dbReference>
<keyword evidence="2 6" id="KW-0227">DNA damage</keyword>
<evidence type="ECO:0000256" key="4">
    <source>
        <dbReference type="ARBA" id="ARBA00023236"/>
    </source>
</evidence>
<evidence type="ECO:0000313" key="7">
    <source>
        <dbReference type="EMBL" id="WFN56833.1"/>
    </source>
</evidence>
<evidence type="ECO:0000313" key="8">
    <source>
        <dbReference type="Proteomes" id="UP001219630"/>
    </source>
</evidence>
<comment type="similarity">
    <text evidence="6">Belongs to the SulA family.</text>
</comment>
<name>A0ABY8GA96_9GAMM</name>
<accession>A0ABY8GA96</accession>
<dbReference type="InterPro" id="IPR047696">
    <property type="entry name" value="SulA_enterobact"/>
</dbReference>
<feature type="site" description="Essential for degradation by Lon protease" evidence="6">
    <location>
        <position position="164"/>
    </location>
</feature>
<evidence type="ECO:0000256" key="5">
    <source>
        <dbReference type="ARBA" id="ARBA00023306"/>
    </source>
</evidence>